<dbReference type="CDD" id="cd21175">
    <property type="entry name" value="LPMO_AA9"/>
    <property type="match status" value="1"/>
</dbReference>
<accession>A0AAV9GFT7</accession>
<dbReference type="PANTHER" id="PTHR33353:SF36">
    <property type="entry name" value="ENDO-BETA-1,4-GLUCANASE D"/>
    <property type="match status" value="1"/>
</dbReference>
<evidence type="ECO:0000256" key="8">
    <source>
        <dbReference type="ARBA" id="ARBA00023008"/>
    </source>
</evidence>
<dbReference type="EC" id="1.14.99.56" evidence="15"/>
<reference evidence="18" key="2">
    <citation type="submission" date="2023-05" db="EMBL/GenBank/DDBJ databases">
        <authorList>
            <consortium name="Lawrence Berkeley National Laboratory"/>
            <person name="Steindorff A."/>
            <person name="Hensen N."/>
            <person name="Bonometti L."/>
            <person name="Westerberg I."/>
            <person name="Brannstrom I.O."/>
            <person name="Guillou S."/>
            <person name="Cros-Aarteil S."/>
            <person name="Calhoun S."/>
            <person name="Haridas S."/>
            <person name="Kuo A."/>
            <person name="Mondo S."/>
            <person name="Pangilinan J."/>
            <person name="Riley R."/>
            <person name="Labutti K."/>
            <person name="Andreopoulos B."/>
            <person name="Lipzen A."/>
            <person name="Chen C."/>
            <person name="Yanf M."/>
            <person name="Daum C."/>
            <person name="Ng V."/>
            <person name="Clum A."/>
            <person name="Ohm R."/>
            <person name="Martin F."/>
            <person name="Silar P."/>
            <person name="Natvig D."/>
            <person name="Lalanne C."/>
            <person name="Gautier V."/>
            <person name="Ament-Velasquez S.L."/>
            <person name="Kruys A."/>
            <person name="Hutchinson M.I."/>
            <person name="Powell A.J."/>
            <person name="Barry K."/>
            <person name="Miller A.N."/>
            <person name="Grigoriev I.V."/>
            <person name="Debuchy R."/>
            <person name="Gladieux P."/>
            <person name="Thoren M.H."/>
            <person name="Johannesson H."/>
        </authorList>
    </citation>
    <scope>NUCLEOTIDE SEQUENCE</scope>
    <source>
        <strain evidence="18">PSN243</strain>
    </source>
</reference>
<evidence type="ECO:0000256" key="7">
    <source>
        <dbReference type="ARBA" id="ARBA00023002"/>
    </source>
</evidence>
<keyword evidence="4" id="KW-0479">Metal-binding</keyword>
<keyword evidence="18" id="KW-0378">Hydrolase</keyword>
<evidence type="ECO:0000313" key="18">
    <source>
        <dbReference type="EMBL" id="KAK4446700.1"/>
    </source>
</evidence>
<comment type="cofactor">
    <cofactor evidence="1">
        <name>Cu(2+)</name>
        <dbReference type="ChEBI" id="CHEBI:29036"/>
    </cofactor>
</comment>
<dbReference type="PANTHER" id="PTHR33353">
    <property type="entry name" value="PUTATIVE (AFU_ORTHOLOGUE AFUA_1G12560)-RELATED"/>
    <property type="match status" value="1"/>
</dbReference>
<organism evidence="18 19">
    <name type="scientific">Podospora aff. communis PSN243</name>
    <dbReference type="NCBI Taxonomy" id="3040156"/>
    <lineage>
        <taxon>Eukaryota</taxon>
        <taxon>Fungi</taxon>
        <taxon>Dikarya</taxon>
        <taxon>Ascomycota</taxon>
        <taxon>Pezizomycotina</taxon>
        <taxon>Sordariomycetes</taxon>
        <taxon>Sordariomycetidae</taxon>
        <taxon>Sordariales</taxon>
        <taxon>Podosporaceae</taxon>
        <taxon>Podospora</taxon>
    </lineage>
</organism>
<comment type="subcellular location">
    <subcellularLocation>
        <location evidence="2">Secreted</location>
    </subcellularLocation>
</comment>
<protein>
    <recommendedName>
        <fullName evidence="15">lytic cellulose monooxygenase (C4-dehydrogenating)</fullName>
        <ecNumber evidence="15">1.14.99.56</ecNumber>
    </recommendedName>
</protein>
<keyword evidence="19" id="KW-1185">Reference proteome</keyword>
<evidence type="ECO:0000256" key="13">
    <source>
        <dbReference type="ARBA" id="ARBA00044502"/>
    </source>
</evidence>
<evidence type="ECO:0000256" key="12">
    <source>
        <dbReference type="ARBA" id="ARBA00023326"/>
    </source>
</evidence>
<evidence type="ECO:0000256" key="14">
    <source>
        <dbReference type="ARBA" id="ARBA00045077"/>
    </source>
</evidence>
<keyword evidence="6" id="KW-0136">Cellulose degradation</keyword>
<evidence type="ECO:0000256" key="11">
    <source>
        <dbReference type="ARBA" id="ARBA00023277"/>
    </source>
</evidence>
<evidence type="ECO:0000256" key="15">
    <source>
        <dbReference type="ARBA" id="ARBA00047174"/>
    </source>
</evidence>
<dbReference type="InterPro" id="IPR049892">
    <property type="entry name" value="AA9"/>
</dbReference>
<evidence type="ECO:0000256" key="6">
    <source>
        <dbReference type="ARBA" id="ARBA00023001"/>
    </source>
</evidence>
<keyword evidence="10" id="KW-1015">Disulfide bond</keyword>
<dbReference type="Gene3D" id="2.70.50.70">
    <property type="match status" value="1"/>
</dbReference>
<comment type="catalytic activity">
    <reaction evidence="14">
        <text>[(1-&gt;4)-beta-D-glucosyl]n+m + reduced acceptor + O2 = 4-dehydro-beta-D-glucosyl-[(1-&gt;4)-beta-D-glucosyl]n-1 + [(1-&gt;4)-beta-D-glucosyl]m + acceptor + H2O.</text>
        <dbReference type="EC" id="1.14.99.56"/>
    </reaction>
</comment>
<evidence type="ECO:0000256" key="5">
    <source>
        <dbReference type="ARBA" id="ARBA00022729"/>
    </source>
</evidence>
<keyword evidence="12" id="KW-0624">Polysaccharide degradation</keyword>
<keyword evidence="5 16" id="KW-0732">Signal</keyword>
<comment type="similarity">
    <text evidence="13">Belongs to the polysaccharide monooxygenase AA9 family.</text>
</comment>
<dbReference type="GO" id="GO:0005576">
    <property type="term" value="C:extracellular region"/>
    <property type="evidence" value="ECO:0007669"/>
    <property type="project" value="UniProtKB-SubCell"/>
</dbReference>
<keyword evidence="9" id="KW-0503">Monooxygenase</keyword>
<dbReference type="GO" id="GO:0046872">
    <property type="term" value="F:metal ion binding"/>
    <property type="evidence" value="ECO:0007669"/>
    <property type="project" value="UniProtKB-KW"/>
</dbReference>
<proteinExistence type="inferred from homology"/>
<dbReference type="GO" id="GO:0004497">
    <property type="term" value="F:monooxygenase activity"/>
    <property type="evidence" value="ECO:0007669"/>
    <property type="project" value="UniProtKB-KW"/>
</dbReference>
<keyword evidence="3" id="KW-0964">Secreted</keyword>
<feature type="domain" description="Auxiliary Activity family 9 catalytic" evidence="17">
    <location>
        <begin position="20"/>
        <end position="253"/>
    </location>
</feature>
<feature type="signal peptide" evidence="16">
    <location>
        <begin position="1"/>
        <end position="19"/>
    </location>
</feature>
<dbReference type="Proteomes" id="UP001321760">
    <property type="component" value="Unassembled WGS sequence"/>
</dbReference>
<evidence type="ECO:0000256" key="16">
    <source>
        <dbReference type="SAM" id="SignalP"/>
    </source>
</evidence>
<evidence type="ECO:0000256" key="1">
    <source>
        <dbReference type="ARBA" id="ARBA00001973"/>
    </source>
</evidence>
<feature type="chain" id="PRO_5043496867" description="lytic cellulose monooxygenase (C4-dehydrogenating)" evidence="16">
    <location>
        <begin position="20"/>
        <end position="314"/>
    </location>
</feature>
<evidence type="ECO:0000256" key="9">
    <source>
        <dbReference type="ARBA" id="ARBA00023033"/>
    </source>
</evidence>
<evidence type="ECO:0000256" key="2">
    <source>
        <dbReference type="ARBA" id="ARBA00004613"/>
    </source>
</evidence>
<comment type="caution">
    <text evidence="18">The sequence shown here is derived from an EMBL/GenBank/DDBJ whole genome shotgun (WGS) entry which is preliminary data.</text>
</comment>
<dbReference type="Pfam" id="PF03443">
    <property type="entry name" value="AA9"/>
    <property type="match status" value="1"/>
</dbReference>
<dbReference type="GO" id="GO:0030245">
    <property type="term" value="P:cellulose catabolic process"/>
    <property type="evidence" value="ECO:0007669"/>
    <property type="project" value="UniProtKB-KW"/>
</dbReference>
<evidence type="ECO:0000259" key="17">
    <source>
        <dbReference type="Pfam" id="PF03443"/>
    </source>
</evidence>
<name>A0AAV9GFT7_9PEZI</name>
<evidence type="ECO:0000256" key="10">
    <source>
        <dbReference type="ARBA" id="ARBA00023157"/>
    </source>
</evidence>
<dbReference type="InterPro" id="IPR005103">
    <property type="entry name" value="AA9_LPMO"/>
</dbReference>
<gene>
    <name evidence="18" type="ORF">QBC34DRAFT_469241</name>
</gene>
<keyword evidence="8" id="KW-0186">Copper</keyword>
<keyword evidence="7" id="KW-0560">Oxidoreductase</keyword>
<reference evidence="18" key="1">
    <citation type="journal article" date="2023" name="Mol. Phylogenet. Evol.">
        <title>Genome-scale phylogeny and comparative genomics of the fungal order Sordariales.</title>
        <authorList>
            <person name="Hensen N."/>
            <person name="Bonometti L."/>
            <person name="Westerberg I."/>
            <person name="Brannstrom I.O."/>
            <person name="Guillou S."/>
            <person name="Cros-Aarteil S."/>
            <person name="Calhoun S."/>
            <person name="Haridas S."/>
            <person name="Kuo A."/>
            <person name="Mondo S."/>
            <person name="Pangilinan J."/>
            <person name="Riley R."/>
            <person name="LaButti K."/>
            <person name="Andreopoulos B."/>
            <person name="Lipzen A."/>
            <person name="Chen C."/>
            <person name="Yan M."/>
            <person name="Daum C."/>
            <person name="Ng V."/>
            <person name="Clum A."/>
            <person name="Steindorff A."/>
            <person name="Ohm R.A."/>
            <person name="Martin F."/>
            <person name="Silar P."/>
            <person name="Natvig D.O."/>
            <person name="Lalanne C."/>
            <person name="Gautier V."/>
            <person name="Ament-Velasquez S.L."/>
            <person name="Kruys A."/>
            <person name="Hutchinson M.I."/>
            <person name="Powell A.J."/>
            <person name="Barry K."/>
            <person name="Miller A.N."/>
            <person name="Grigoriev I.V."/>
            <person name="Debuchy R."/>
            <person name="Gladieux P."/>
            <person name="Hiltunen Thoren M."/>
            <person name="Johannesson H."/>
        </authorList>
    </citation>
    <scope>NUCLEOTIDE SEQUENCE</scope>
    <source>
        <strain evidence="18">PSN243</strain>
    </source>
</reference>
<dbReference type="AlphaFoldDB" id="A0AAV9GFT7"/>
<dbReference type="GO" id="GO:0016787">
    <property type="term" value="F:hydrolase activity"/>
    <property type="evidence" value="ECO:0007669"/>
    <property type="project" value="UniProtKB-KW"/>
</dbReference>
<evidence type="ECO:0000313" key="19">
    <source>
        <dbReference type="Proteomes" id="UP001321760"/>
    </source>
</evidence>
<dbReference type="EMBL" id="MU865955">
    <property type="protein sequence ID" value="KAK4446700.1"/>
    <property type="molecule type" value="Genomic_DNA"/>
</dbReference>
<evidence type="ECO:0000256" key="3">
    <source>
        <dbReference type="ARBA" id="ARBA00022525"/>
    </source>
</evidence>
<keyword evidence="11" id="KW-0119">Carbohydrate metabolism</keyword>
<sequence>MTRSLPLLVIASLASTALAHSHIKLVYVENELYQGYDPRPNFPNFDNRVVWQHNAPDQGWVNGSHYNTPDIACHRDAVPPVAHAPVTAGQAVGVHWAGWPRIHKGPVLSYIAPCTGTNDGCASVDSASLKWTVVDNAAPGQFSTQPDHDNGTWASDFLIGQSAETKPTAANYTWQVRLPAGLKPGPYVLRNEIISLHYGNVPEEGGAQHYPFCVNIFVSAPTGATPAPFNLQNIASRDLYEVGHPGLFYDIAARPMPEYVLPGPPQAPGADPVRPQDQYDAPWDTGVKDGAPVKVQGTTAVPFVAKRTAEAFAA</sequence>
<evidence type="ECO:0000256" key="4">
    <source>
        <dbReference type="ARBA" id="ARBA00022723"/>
    </source>
</evidence>